<dbReference type="PANTHER" id="PTHR17614">
    <property type="entry name" value="ZINC FINGER-CONTAINING"/>
    <property type="match status" value="1"/>
</dbReference>
<evidence type="ECO:0000259" key="6">
    <source>
        <dbReference type="PROSITE" id="PS50157"/>
    </source>
</evidence>
<reference evidence="7" key="1">
    <citation type="submission" date="2023-06" db="EMBL/GenBank/DDBJ databases">
        <title>Male Hemibagrus guttatus genome.</title>
        <authorList>
            <person name="Bian C."/>
        </authorList>
    </citation>
    <scope>NUCLEOTIDE SEQUENCE</scope>
    <source>
        <strain evidence="7">Male_cb2023</strain>
        <tissue evidence="7">Muscle</tissue>
    </source>
</reference>
<evidence type="ECO:0000256" key="1">
    <source>
        <dbReference type="ARBA" id="ARBA00022723"/>
    </source>
</evidence>
<proteinExistence type="predicted"/>
<dbReference type="PANTHER" id="PTHR17614:SF12">
    <property type="entry name" value="ZINC FINGER PROTEIN 804B"/>
    <property type="match status" value="1"/>
</dbReference>
<dbReference type="Proteomes" id="UP001274896">
    <property type="component" value="Unassembled WGS sequence"/>
</dbReference>
<gene>
    <name evidence="7" type="ORF">QTP70_010603</name>
</gene>
<feature type="compositionally biased region" description="Basic and acidic residues" evidence="5">
    <location>
        <begin position="702"/>
        <end position="716"/>
    </location>
</feature>
<feature type="region of interest" description="Disordered" evidence="5">
    <location>
        <begin position="105"/>
        <end position="165"/>
    </location>
</feature>
<dbReference type="Gene3D" id="3.30.160.60">
    <property type="entry name" value="Classic Zinc Finger"/>
    <property type="match status" value="1"/>
</dbReference>
<dbReference type="GO" id="GO:0008270">
    <property type="term" value="F:zinc ion binding"/>
    <property type="evidence" value="ECO:0007669"/>
    <property type="project" value="UniProtKB-KW"/>
</dbReference>
<sequence>MSLDWSKKLEYPEETPEDYAGKEKAITKTLENLKANFYCELCDKQYNKHQEFDNHINSYDHAHKQRLKELKQREFARNVSSKSWKDERKQEKAVKRLHQIALLKQQRDGDQEKKTKLIATGQHKKREKIRLNSNDKSGSKNILCQDQNHSSPSPDLTTKNPPSAPVLTKHCSLRVKCSSLLAQTPKVHRHAKAGVSFCFSKRTHLKLDSCASVFTDGLDETSDHQEVQRQQQKLALQGLLSRSPSLTQDDHHVPLDSMSLNTSPQRDLQTDQPNQEGSLEMQVMYCTIEPQRQRCPDENDQEPGRHPASSKDRTDNKKSSQEKAYEGLMERTSLMNPSLDGINNMAPGQLDAQYSKQDLVKSSKQDNSMTEDCLVEGDLGNKTFLNVLGKDGTKLKWPCELVQYTSDEPRVSYSCNPLFLNFKCPEGKEKSTGAEKTDVCTNSDQPNRAEEQTTNVPKFNLGILKPKKHKHRRRGRIRMCKIDAVKRHRVTCALSNFSQSHAEGQFEFDSKMRMKQKCTEKRHKLRKRKTLQDEPQQLNLKSIIVNAFSAPQRRRRKRQRLPSALRLAKRKALLHASIESSVGSGENYQWCDNFCKTKRDANVNPLKPSSWGVLSELRHMLDSQDKDTEPREEYCNYRDSELYKERNYYGVCDSTIKQRYESMRMVMIHMTQNETGGVRDQALILGGNVDYVQARTSYDSITERESQKVTDMKASQDIKGPTTSQSANLSDLREW</sequence>
<dbReference type="Pfam" id="PF12171">
    <property type="entry name" value="zf-C2H2_jaz"/>
    <property type="match status" value="1"/>
</dbReference>
<dbReference type="GO" id="GO:0005634">
    <property type="term" value="C:nucleus"/>
    <property type="evidence" value="ECO:0007669"/>
    <property type="project" value="TreeGrafter"/>
</dbReference>
<feature type="region of interest" description="Disordered" evidence="5">
    <location>
        <begin position="244"/>
        <end position="276"/>
    </location>
</feature>
<evidence type="ECO:0000256" key="3">
    <source>
        <dbReference type="ARBA" id="ARBA00022833"/>
    </source>
</evidence>
<keyword evidence="2 4" id="KW-0863">Zinc-finger</keyword>
<keyword evidence="8" id="KW-1185">Reference proteome</keyword>
<organism evidence="7 8">
    <name type="scientific">Hemibagrus guttatus</name>
    <dbReference type="NCBI Taxonomy" id="175788"/>
    <lineage>
        <taxon>Eukaryota</taxon>
        <taxon>Metazoa</taxon>
        <taxon>Chordata</taxon>
        <taxon>Craniata</taxon>
        <taxon>Vertebrata</taxon>
        <taxon>Euteleostomi</taxon>
        <taxon>Actinopterygii</taxon>
        <taxon>Neopterygii</taxon>
        <taxon>Teleostei</taxon>
        <taxon>Ostariophysi</taxon>
        <taxon>Siluriformes</taxon>
        <taxon>Bagridae</taxon>
        <taxon>Hemibagrus</taxon>
    </lineage>
</organism>
<evidence type="ECO:0000256" key="2">
    <source>
        <dbReference type="ARBA" id="ARBA00022771"/>
    </source>
</evidence>
<accession>A0AAE0Q7K8</accession>
<dbReference type="EMBL" id="JAUCMX010000020">
    <property type="protein sequence ID" value="KAK3515204.1"/>
    <property type="molecule type" value="Genomic_DNA"/>
</dbReference>
<evidence type="ECO:0000256" key="4">
    <source>
        <dbReference type="PROSITE-ProRule" id="PRU00042"/>
    </source>
</evidence>
<dbReference type="InterPro" id="IPR013087">
    <property type="entry name" value="Znf_C2H2_type"/>
</dbReference>
<dbReference type="InterPro" id="IPR052445">
    <property type="entry name" value="ZnF-G_patch_domain"/>
</dbReference>
<keyword evidence="1" id="KW-0479">Metal-binding</keyword>
<evidence type="ECO:0000313" key="8">
    <source>
        <dbReference type="Proteomes" id="UP001274896"/>
    </source>
</evidence>
<feature type="compositionally biased region" description="Polar residues" evidence="5">
    <location>
        <begin position="258"/>
        <end position="276"/>
    </location>
</feature>
<protein>
    <recommendedName>
        <fullName evidence="6">C2H2-type domain-containing protein</fullName>
    </recommendedName>
</protein>
<feature type="compositionally biased region" description="Basic and acidic residues" evidence="5">
    <location>
        <begin position="105"/>
        <end position="115"/>
    </location>
</feature>
<dbReference type="PROSITE" id="PS50157">
    <property type="entry name" value="ZINC_FINGER_C2H2_2"/>
    <property type="match status" value="1"/>
</dbReference>
<name>A0AAE0Q7K8_9TELE</name>
<dbReference type="InterPro" id="IPR036236">
    <property type="entry name" value="Znf_C2H2_sf"/>
</dbReference>
<evidence type="ECO:0000313" key="7">
    <source>
        <dbReference type="EMBL" id="KAK3515204.1"/>
    </source>
</evidence>
<keyword evidence="3" id="KW-0862">Zinc</keyword>
<dbReference type="SUPFAM" id="SSF57667">
    <property type="entry name" value="beta-beta-alpha zinc fingers"/>
    <property type="match status" value="1"/>
</dbReference>
<feature type="domain" description="C2H2-type" evidence="6">
    <location>
        <begin position="37"/>
        <end position="66"/>
    </location>
</feature>
<evidence type="ECO:0000256" key="5">
    <source>
        <dbReference type="SAM" id="MobiDB-lite"/>
    </source>
</evidence>
<feature type="compositionally biased region" description="Polar residues" evidence="5">
    <location>
        <begin position="131"/>
        <end position="161"/>
    </location>
</feature>
<dbReference type="AlphaFoldDB" id="A0AAE0Q7K8"/>
<feature type="region of interest" description="Disordered" evidence="5">
    <location>
        <begin position="293"/>
        <end position="323"/>
    </location>
</feature>
<feature type="region of interest" description="Disordered" evidence="5">
    <location>
        <begin position="702"/>
        <end position="735"/>
    </location>
</feature>
<dbReference type="InterPro" id="IPR022755">
    <property type="entry name" value="Znf_C2H2_jaz"/>
</dbReference>
<dbReference type="PROSITE" id="PS00028">
    <property type="entry name" value="ZINC_FINGER_C2H2_1"/>
    <property type="match status" value="1"/>
</dbReference>
<comment type="caution">
    <text evidence="7">The sequence shown here is derived from an EMBL/GenBank/DDBJ whole genome shotgun (WGS) entry which is preliminary data.</text>
</comment>